<evidence type="ECO:0000256" key="1">
    <source>
        <dbReference type="SAM" id="SignalP"/>
    </source>
</evidence>
<accession>A0A023GDI4</accession>
<dbReference type="Pfam" id="PF02098">
    <property type="entry name" value="His_binding"/>
    <property type="match status" value="1"/>
</dbReference>
<protein>
    <submittedName>
        <fullName evidence="2">Putative lipocalin-3 1</fullName>
    </submittedName>
</protein>
<proteinExistence type="evidence at transcript level"/>
<feature type="signal peptide" evidence="1">
    <location>
        <begin position="1"/>
        <end position="17"/>
    </location>
</feature>
<dbReference type="InterPro" id="IPR012674">
    <property type="entry name" value="Calycin"/>
</dbReference>
<dbReference type="EMBL" id="GBBM01004638">
    <property type="protein sequence ID" value="JAC30780.1"/>
    <property type="molecule type" value="mRNA"/>
</dbReference>
<dbReference type="AlphaFoldDB" id="A0A023GDI4"/>
<dbReference type="Gene3D" id="2.40.128.20">
    <property type="match status" value="1"/>
</dbReference>
<evidence type="ECO:0000313" key="2">
    <source>
        <dbReference type="EMBL" id="JAC30780.1"/>
    </source>
</evidence>
<name>A0A023GDI4_AMBTT</name>
<dbReference type="InterPro" id="IPR002970">
    <property type="entry name" value="Tick_his-bd"/>
</dbReference>
<dbReference type="SUPFAM" id="SSF50814">
    <property type="entry name" value="Lipocalins"/>
    <property type="match status" value="1"/>
</dbReference>
<organism evidence="2">
    <name type="scientific">Amblyomma triste</name>
    <name type="common">Neotropical tick</name>
    <dbReference type="NCBI Taxonomy" id="251400"/>
    <lineage>
        <taxon>Eukaryota</taxon>
        <taxon>Metazoa</taxon>
        <taxon>Ecdysozoa</taxon>
        <taxon>Arthropoda</taxon>
        <taxon>Chelicerata</taxon>
        <taxon>Arachnida</taxon>
        <taxon>Acari</taxon>
        <taxon>Parasitiformes</taxon>
        <taxon>Ixodida</taxon>
        <taxon>Ixodoidea</taxon>
        <taxon>Ixodidae</taxon>
        <taxon>Amblyomminae</taxon>
        <taxon>Amblyomma</taxon>
    </lineage>
</organism>
<dbReference type="GO" id="GO:0043176">
    <property type="term" value="F:amine binding"/>
    <property type="evidence" value="ECO:0007669"/>
    <property type="project" value="InterPro"/>
</dbReference>
<keyword evidence="1" id="KW-0732">Signal</keyword>
<dbReference type="GO" id="GO:0030682">
    <property type="term" value="P:symbiont-mediated perturbation of host defenses"/>
    <property type="evidence" value="ECO:0007669"/>
    <property type="project" value="InterPro"/>
</dbReference>
<feature type="chain" id="PRO_5001517695" evidence="1">
    <location>
        <begin position="18"/>
        <end position="182"/>
    </location>
</feature>
<sequence>MIFTLALCLLAAATAAAKENAENYIRPLDIRVLVQVKERLIVIMRTHTTRTHFRCQSAKKVKSLGNRRYVYNLVARNGTYTYSPYTLSNVTVKLEKIQRYKETYMSTYKVGRTRVTHKLLKIGRRGQCYVIYVDKSDGHRGCELLVPYSELLYRPPKSCNDYFNQWCPGKRLQLYEPDCVYI</sequence>
<reference evidence="2" key="1">
    <citation type="submission" date="2014-03" db="EMBL/GenBank/DDBJ databases">
        <title>The sialotranscriptome of Amblyomma triste, Amblyomma parvum and Amblyomma cajennense ticks, uncovered by 454-based RNA-seq.</title>
        <authorList>
            <person name="Garcia G.R."/>
            <person name="Gardinassi L.G."/>
            <person name="Ribeiro J.M."/>
            <person name="Anatriello E."/>
            <person name="Ferreira B.R."/>
            <person name="Moreira H.N."/>
            <person name="Mafra C."/>
            <person name="Olegario M.M."/>
            <person name="Szabo P.J."/>
            <person name="Miranda-Santos I.K."/>
            <person name="Maruyama S.R."/>
        </authorList>
    </citation>
    <scope>NUCLEOTIDE SEQUENCE</scope>
    <source>
        <strain evidence="2">Mato Grasso do Sul</strain>
        <tissue evidence="2">Salivary glands</tissue>
    </source>
</reference>